<evidence type="ECO:0000313" key="4">
    <source>
        <dbReference type="Proteomes" id="UP000242791"/>
    </source>
</evidence>
<dbReference type="VEuPathDB" id="FungiDB:ACJ73_01733"/>
<dbReference type="AlphaFoldDB" id="A0A1J9QDI8"/>
<protein>
    <recommendedName>
        <fullName evidence="5">Major facilitator superfamily (MFS) profile domain-containing protein</fullName>
    </recommendedName>
</protein>
<keyword evidence="2" id="KW-0812">Transmembrane</keyword>
<evidence type="ECO:0000256" key="2">
    <source>
        <dbReference type="SAM" id="Phobius"/>
    </source>
</evidence>
<name>A0A1J9QDI8_9EURO</name>
<organism evidence="3 4">
    <name type="scientific">Blastomyces percursus</name>
    <dbReference type="NCBI Taxonomy" id="1658174"/>
    <lineage>
        <taxon>Eukaryota</taxon>
        <taxon>Fungi</taxon>
        <taxon>Dikarya</taxon>
        <taxon>Ascomycota</taxon>
        <taxon>Pezizomycotina</taxon>
        <taxon>Eurotiomycetes</taxon>
        <taxon>Eurotiomycetidae</taxon>
        <taxon>Onygenales</taxon>
        <taxon>Ajellomycetaceae</taxon>
        <taxon>Blastomyces</taxon>
    </lineage>
</organism>
<keyword evidence="2" id="KW-1133">Transmembrane helix</keyword>
<comment type="caution">
    <text evidence="3">The sequence shown here is derived from an EMBL/GenBank/DDBJ whole genome shotgun (WGS) entry which is preliminary data.</text>
</comment>
<evidence type="ECO:0008006" key="5">
    <source>
        <dbReference type="Google" id="ProtNLM"/>
    </source>
</evidence>
<keyword evidence="4" id="KW-1185">Reference proteome</keyword>
<feature type="compositionally biased region" description="Basic and acidic residues" evidence="1">
    <location>
        <begin position="101"/>
        <end position="112"/>
    </location>
</feature>
<dbReference type="OrthoDB" id="10262656at2759"/>
<proteinExistence type="predicted"/>
<evidence type="ECO:0000256" key="1">
    <source>
        <dbReference type="SAM" id="MobiDB-lite"/>
    </source>
</evidence>
<sequence length="147" mass="15665">MSILGSLNGVATTASAVGKAMGPAILGGTFSLGVKKGYMILPWWTLAFIASLSALPVFWCKENDQFSESADTDGNDNGLVNANGNEVERGEASLYQEDTDGETRGWGERENLNKGNAGGIGFVRSDKQHHKTGPGGRRACENRQEDD</sequence>
<dbReference type="Proteomes" id="UP000242791">
    <property type="component" value="Unassembled WGS sequence"/>
</dbReference>
<reference evidence="3 4" key="1">
    <citation type="submission" date="2015-08" db="EMBL/GenBank/DDBJ databases">
        <title>Emmonsia species relationships and genome sequence.</title>
        <authorList>
            <person name="Cuomo C.A."/>
            <person name="Schwartz I.S."/>
            <person name="Kenyon C."/>
            <person name="De Hoog G.S."/>
            <person name="Govender N.P."/>
            <person name="Botha A."/>
            <person name="Moreno L."/>
            <person name="De Vries M."/>
            <person name="Munoz J.F."/>
            <person name="Stielow J.B."/>
        </authorList>
    </citation>
    <scope>NUCLEOTIDE SEQUENCE [LARGE SCALE GENOMIC DNA]</scope>
    <source>
        <strain evidence="3 4">EI222</strain>
    </source>
</reference>
<feature type="transmembrane region" description="Helical" evidence="2">
    <location>
        <begin position="40"/>
        <end position="59"/>
    </location>
</feature>
<accession>A0A1J9QDI8</accession>
<evidence type="ECO:0000313" key="3">
    <source>
        <dbReference type="EMBL" id="OJD26886.1"/>
    </source>
</evidence>
<feature type="compositionally biased region" description="Basic and acidic residues" evidence="1">
    <location>
        <begin position="138"/>
        <end position="147"/>
    </location>
</feature>
<feature type="region of interest" description="Disordered" evidence="1">
    <location>
        <begin position="67"/>
        <end position="147"/>
    </location>
</feature>
<dbReference type="EMBL" id="LGTZ01000164">
    <property type="protein sequence ID" value="OJD26886.1"/>
    <property type="molecule type" value="Genomic_DNA"/>
</dbReference>
<keyword evidence="2" id="KW-0472">Membrane</keyword>
<gene>
    <name evidence="3" type="ORF">ACJ73_01733</name>
</gene>